<reference evidence="3 4" key="1">
    <citation type="submission" date="2014-09" db="EMBL/GenBank/DDBJ databases">
        <title>Genome sequence of Flavobacterium aquidurense RC62.</title>
        <authorList>
            <person name="Kim J.F."/>
            <person name="Kwak M.-J."/>
        </authorList>
    </citation>
    <scope>NUCLEOTIDE SEQUENCE [LARGE SCALE GENOMIC DNA]</scope>
    <source>
        <strain evidence="3 4">RC62</strain>
    </source>
</reference>
<gene>
    <name evidence="3" type="ORF">RC62_1083</name>
</gene>
<dbReference type="STRING" id="362413.RC62_1083"/>
<feature type="compositionally biased region" description="Low complexity" evidence="1">
    <location>
        <begin position="50"/>
        <end position="75"/>
    </location>
</feature>
<feature type="region of interest" description="Disordered" evidence="1">
    <location>
        <begin position="50"/>
        <end position="77"/>
    </location>
</feature>
<dbReference type="AlphaFoldDB" id="A0A0Q0W4V5"/>
<comment type="caution">
    <text evidence="3">The sequence shown here is derived from an EMBL/GenBank/DDBJ whole genome shotgun (WGS) entry which is preliminary data.</text>
</comment>
<dbReference type="PATRIC" id="fig|362413.3.peg.1056"/>
<proteinExistence type="predicted"/>
<evidence type="ECO:0000313" key="4">
    <source>
        <dbReference type="Proteomes" id="UP000050443"/>
    </source>
</evidence>
<evidence type="ECO:0000313" key="3">
    <source>
        <dbReference type="EMBL" id="KQB39402.1"/>
    </source>
</evidence>
<evidence type="ECO:0000259" key="2">
    <source>
        <dbReference type="SMART" id="SM00894"/>
    </source>
</evidence>
<dbReference type="InterPro" id="IPR008613">
    <property type="entry name" value="Excalibur_Ca-bd_domain"/>
</dbReference>
<evidence type="ECO:0000256" key="1">
    <source>
        <dbReference type="SAM" id="MobiDB-lite"/>
    </source>
</evidence>
<accession>A0A0Q0W4V5</accession>
<feature type="domain" description="Excalibur calcium-binding" evidence="2">
    <location>
        <begin position="77"/>
        <end position="114"/>
    </location>
</feature>
<dbReference type="EMBL" id="JRLF01000012">
    <property type="protein sequence ID" value="KQB39402.1"/>
    <property type="molecule type" value="Genomic_DNA"/>
</dbReference>
<protein>
    <submittedName>
        <fullName evidence="3">Putative calcium-binding protein</fullName>
    </submittedName>
</protein>
<dbReference type="RefSeq" id="WP_245176825.1">
    <property type="nucleotide sequence ID" value="NZ_JRLF01000012.1"/>
</dbReference>
<name>A0A0Q0W4V5_9FLAO</name>
<sequence length="117" mass="12533">MGYRKGYFKKNGTYVQPHFTNTRSKYSGKNNGCMLILLISMTFGFAISCSESSDASSTNDISGSTGNSSNSSNSNCPTKTCGDFATRSQAQAAFDSNKKCYKNLDADGDGIACENLK</sequence>
<organism evidence="3 4">
    <name type="scientific">Flavobacterium aquidurense</name>
    <dbReference type="NCBI Taxonomy" id="362413"/>
    <lineage>
        <taxon>Bacteria</taxon>
        <taxon>Pseudomonadati</taxon>
        <taxon>Bacteroidota</taxon>
        <taxon>Flavobacteriia</taxon>
        <taxon>Flavobacteriales</taxon>
        <taxon>Flavobacteriaceae</taxon>
        <taxon>Flavobacterium</taxon>
    </lineage>
</organism>
<dbReference type="SMART" id="SM00894">
    <property type="entry name" value="Excalibur"/>
    <property type="match status" value="1"/>
</dbReference>
<dbReference type="Pfam" id="PF05901">
    <property type="entry name" value="Excalibur"/>
    <property type="match status" value="1"/>
</dbReference>
<dbReference type="Proteomes" id="UP000050443">
    <property type="component" value="Unassembled WGS sequence"/>
</dbReference>